<dbReference type="EMBL" id="CAXLJM020000069">
    <property type="protein sequence ID" value="CAL8125429.1"/>
    <property type="molecule type" value="Genomic_DNA"/>
</dbReference>
<protein>
    <recommendedName>
        <fullName evidence="4">Conotoxin</fullName>
    </recommendedName>
</protein>
<sequence>MVQKIILAFCLLAMLTLPNLDKSSLVGAYPSESMTNNGKSEDLVHAIFKRSPWGRTIRRGSGMRCSRNGESCIIRPCCTGACYNYNRRCGPYLV</sequence>
<proteinExistence type="predicted"/>
<organism evidence="2 3">
    <name type="scientific">Orchesella dallaii</name>
    <dbReference type="NCBI Taxonomy" id="48710"/>
    <lineage>
        <taxon>Eukaryota</taxon>
        <taxon>Metazoa</taxon>
        <taxon>Ecdysozoa</taxon>
        <taxon>Arthropoda</taxon>
        <taxon>Hexapoda</taxon>
        <taxon>Collembola</taxon>
        <taxon>Entomobryomorpha</taxon>
        <taxon>Entomobryoidea</taxon>
        <taxon>Orchesellidae</taxon>
        <taxon>Orchesellinae</taxon>
        <taxon>Orchesella</taxon>
    </lineage>
</organism>
<accession>A0ABP1REB1</accession>
<keyword evidence="3" id="KW-1185">Reference proteome</keyword>
<feature type="chain" id="PRO_5045707619" description="Conotoxin" evidence="1">
    <location>
        <begin position="19"/>
        <end position="94"/>
    </location>
</feature>
<reference evidence="2 3" key="1">
    <citation type="submission" date="2024-08" db="EMBL/GenBank/DDBJ databases">
        <authorList>
            <person name="Cucini C."/>
            <person name="Frati F."/>
        </authorList>
    </citation>
    <scope>NUCLEOTIDE SEQUENCE [LARGE SCALE GENOMIC DNA]</scope>
</reference>
<keyword evidence="1" id="KW-0732">Signal</keyword>
<evidence type="ECO:0000256" key="1">
    <source>
        <dbReference type="SAM" id="SignalP"/>
    </source>
</evidence>
<comment type="caution">
    <text evidence="2">The sequence shown here is derived from an EMBL/GenBank/DDBJ whole genome shotgun (WGS) entry which is preliminary data.</text>
</comment>
<evidence type="ECO:0000313" key="2">
    <source>
        <dbReference type="EMBL" id="CAL8125429.1"/>
    </source>
</evidence>
<evidence type="ECO:0000313" key="3">
    <source>
        <dbReference type="Proteomes" id="UP001642540"/>
    </source>
</evidence>
<gene>
    <name evidence="2" type="ORF">ODALV1_LOCUS20963</name>
</gene>
<feature type="signal peptide" evidence="1">
    <location>
        <begin position="1"/>
        <end position="18"/>
    </location>
</feature>
<name>A0ABP1REB1_9HEXA</name>
<dbReference type="Proteomes" id="UP001642540">
    <property type="component" value="Unassembled WGS sequence"/>
</dbReference>
<evidence type="ECO:0008006" key="4">
    <source>
        <dbReference type="Google" id="ProtNLM"/>
    </source>
</evidence>